<gene>
    <name evidence="9" type="ORF">A3860_36540</name>
</gene>
<evidence type="ECO:0000256" key="1">
    <source>
        <dbReference type="ARBA" id="ARBA00004571"/>
    </source>
</evidence>
<dbReference type="GO" id="GO:0009279">
    <property type="term" value="C:cell outer membrane"/>
    <property type="evidence" value="ECO:0007669"/>
    <property type="project" value="UniProtKB-SubCell"/>
</dbReference>
<organism evidence="9 10">
    <name type="scientific">Niastella vici</name>
    <dbReference type="NCBI Taxonomy" id="1703345"/>
    <lineage>
        <taxon>Bacteria</taxon>
        <taxon>Pseudomonadati</taxon>
        <taxon>Bacteroidota</taxon>
        <taxon>Chitinophagia</taxon>
        <taxon>Chitinophagales</taxon>
        <taxon>Chitinophagaceae</taxon>
        <taxon>Niastella</taxon>
    </lineage>
</organism>
<evidence type="ECO:0000313" key="9">
    <source>
        <dbReference type="EMBL" id="OQP59681.1"/>
    </source>
</evidence>
<dbReference type="InterPro" id="IPR012910">
    <property type="entry name" value="Plug_dom"/>
</dbReference>
<feature type="domain" description="TonB-dependent receptor plug" evidence="8">
    <location>
        <begin position="234"/>
        <end position="356"/>
    </location>
</feature>
<protein>
    <recommendedName>
        <fullName evidence="8">TonB-dependent receptor plug domain-containing protein</fullName>
    </recommendedName>
</protein>
<keyword evidence="6 7" id="KW-0998">Cell outer membrane</keyword>
<evidence type="ECO:0000256" key="5">
    <source>
        <dbReference type="ARBA" id="ARBA00023136"/>
    </source>
</evidence>
<dbReference type="NCBIfam" id="TIGR04056">
    <property type="entry name" value="OMP_RagA_SusC"/>
    <property type="match status" value="1"/>
</dbReference>
<dbReference type="AlphaFoldDB" id="A0A1V9FN26"/>
<keyword evidence="3 7" id="KW-1134">Transmembrane beta strand</keyword>
<dbReference type="InterPro" id="IPR037066">
    <property type="entry name" value="Plug_dom_sf"/>
</dbReference>
<keyword evidence="4 7" id="KW-0812">Transmembrane</keyword>
<dbReference type="Gene3D" id="2.40.170.20">
    <property type="entry name" value="TonB-dependent receptor, beta-barrel domain"/>
    <property type="match status" value="1"/>
</dbReference>
<dbReference type="InterPro" id="IPR036942">
    <property type="entry name" value="Beta-barrel_TonB_sf"/>
</dbReference>
<dbReference type="SUPFAM" id="SSF56935">
    <property type="entry name" value="Porins"/>
    <property type="match status" value="1"/>
</dbReference>
<dbReference type="Pfam" id="PF13715">
    <property type="entry name" value="CarbopepD_reg_2"/>
    <property type="match status" value="1"/>
</dbReference>
<evidence type="ECO:0000256" key="2">
    <source>
        <dbReference type="ARBA" id="ARBA00022448"/>
    </source>
</evidence>
<dbReference type="InterPro" id="IPR023997">
    <property type="entry name" value="TonB-dep_OMP_SusC/RagA_CS"/>
</dbReference>
<dbReference type="InterPro" id="IPR039426">
    <property type="entry name" value="TonB-dep_rcpt-like"/>
</dbReference>
<evidence type="ECO:0000256" key="6">
    <source>
        <dbReference type="ARBA" id="ARBA00023237"/>
    </source>
</evidence>
<dbReference type="InterPro" id="IPR023996">
    <property type="entry name" value="TonB-dep_OMP_SusC/RagA"/>
</dbReference>
<evidence type="ECO:0000256" key="3">
    <source>
        <dbReference type="ARBA" id="ARBA00022452"/>
    </source>
</evidence>
<comment type="subcellular location">
    <subcellularLocation>
        <location evidence="1 7">Cell outer membrane</location>
        <topology evidence="1 7">Multi-pass membrane protein</topology>
    </subcellularLocation>
</comment>
<evidence type="ECO:0000259" key="8">
    <source>
        <dbReference type="Pfam" id="PF07715"/>
    </source>
</evidence>
<sequence>MEITAYCHRLAVFAAMKPHQVLTKKIAMVMKLTAIILLAACLQLSARGVSQTLTLTLKNASLEKVFAEIQKQTGYSFFYEDGLLKKSKPVDIVVVKASIIQVLDMCFASQPFTYKIVNNAISVRKKEQIVEVSFKPETGDPVTVNGKVTDPQGNPLVGANVKVKGSNVGTTTDNLGRFSLSNIDPEAILEISYVDHDPQTFHIKGKTFFTIALSQKQTELDEAVIIAYGKTSRRFTTGNIATLKAADIEKQPVQNPLLALQGRVTGIEVTQLTGLNGGGVRVRIQGINSIKSGLDPLVVVDGVPYPTQLVGAGLLEAALQGGSPLNYINPADIESIDVLKDADATAIYGSRAANGAILITTKKGKAGRNKLNLNLQQGWGKVMRKVDMLNTRQYLDMRYEAYRNDGIIWTAPTFTANDLKVWDTTRFTDWQKELIGRTAKYTNVNATISGGTTAVQYLVGATYNRQTTVFPGDFDDKAGSMNFNLTSGTANQRLKIQLSGNYRYDQNRMPGIDLTQKALLLEPNAPALYNQDGTLNWAPDASGKSTWTNPLAATVSAEFSNVSKNLVSNLILSYRLLNGLEFRSSIGYTNLQSLIYQLQRLESFAPEVRPTAQRSTAMGNRNMSSWIAEPMLQYNGHIGKGKIDALLGSTIQKTSFTFLGILSTGFDADILMKTMSAARSNTIVSSITGISRYNALFGRLSYNLKDKYLLNLTVRRDGSNKFGDKNKFNNFGSLGMGWILSEEEWLRKQLNFLSFAKLRSSYGITGNDQIPDFSYLSIYGINNPTVLYQNRISLEARNIPNPYLQWERTAKWQSGVDLGVFHDRILIGITYARNRSSNQLIDYNIPSYSGFQTIVKNLPATVQNTSWEFTLNTINIRSRNFNWVTSANLTIPRNRLIKFPGIEFTSYADGTQGVVVGQPLGVKKVYHYAGINPANGNYLGLDANGNPNIDIPNRNIFIAAISNWYGGLVNSFTFKKFQLEVIVQVVRKRSTRDFEWSNGVTTPGRFGNGTGNQPVAVLNRWRKPGDDAMVPGFTTGILANSVTASDAWYTLDASYVRLKNLSMSWQLPDPLLRKLHIQNLLIYLRAQNLGVITRYKGIDPESGATGLPPLQLITAGATIEL</sequence>
<dbReference type="Gene3D" id="2.60.40.1120">
    <property type="entry name" value="Carboxypeptidase-like, regulatory domain"/>
    <property type="match status" value="1"/>
</dbReference>
<comment type="caution">
    <text evidence="9">The sequence shown here is derived from an EMBL/GenBank/DDBJ whole genome shotgun (WGS) entry which is preliminary data.</text>
</comment>
<dbReference type="Proteomes" id="UP000192796">
    <property type="component" value="Unassembled WGS sequence"/>
</dbReference>
<dbReference type="EMBL" id="LVYD01000074">
    <property type="protein sequence ID" value="OQP59681.1"/>
    <property type="molecule type" value="Genomic_DNA"/>
</dbReference>
<dbReference type="NCBIfam" id="TIGR04057">
    <property type="entry name" value="SusC_RagA_signa"/>
    <property type="match status" value="1"/>
</dbReference>
<dbReference type="InterPro" id="IPR008969">
    <property type="entry name" value="CarboxyPept-like_regulatory"/>
</dbReference>
<proteinExistence type="inferred from homology"/>
<keyword evidence="5 7" id="KW-0472">Membrane</keyword>
<dbReference type="Pfam" id="PF07715">
    <property type="entry name" value="Plug"/>
    <property type="match status" value="1"/>
</dbReference>
<keyword evidence="10" id="KW-1185">Reference proteome</keyword>
<keyword evidence="2 7" id="KW-0813">Transport</keyword>
<comment type="similarity">
    <text evidence="7">Belongs to the TonB-dependent receptor family.</text>
</comment>
<dbReference type="Gene3D" id="2.170.130.10">
    <property type="entry name" value="TonB-dependent receptor, plug domain"/>
    <property type="match status" value="1"/>
</dbReference>
<reference evidence="9 10" key="1">
    <citation type="submission" date="2016-03" db="EMBL/GenBank/DDBJ databases">
        <title>Niastella vici sp. nov., isolated from farmland soil.</title>
        <authorList>
            <person name="Chen L."/>
            <person name="Wang D."/>
            <person name="Yang S."/>
            <person name="Wang G."/>
        </authorList>
    </citation>
    <scope>NUCLEOTIDE SEQUENCE [LARGE SCALE GENOMIC DNA]</scope>
    <source>
        <strain evidence="9 10">DJ57</strain>
    </source>
</reference>
<evidence type="ECO:0000313" key="10">
    <source>
        <dbReference type="Proteomes" id="UP000192796"/>
    </source>
</evidence>
<name>A0A1V9FN26_9BACT</name>
<dbReference type="STRING" id="1703345.A3860_36540"/>
<accession>A0A1V9FN26</accession>
<evidence type="ECO:0000256" key="7">
    <source>
        <dbReference type="PROSITE-ProRule" id="PRU01360"/>
    </source>
</evidence>
<dbReference type="SUPFAM" id="SSF49464">
    <property type="entry name" value="Carboxypeptidase regulatory domain-like"/>
    <property type="match status" value="1"/>
</dbReference>
<dbReference type="PROSITE" id="PS52016">
    <property type="entry name" value="TONB_DEPENDENT_REC_3"/>
    <property type="match status" value="1"/>
</dbReference>
<evidence type="ECO:0000256" key="4">
    <source>
        <dbReference type="ARBA" id="ARBA00022692"/>
    </source>
</evidence>